<feature type="domain" description="FAM186A/B C-terminal" evidence="2">
    <location>
        <begin position="155"/>
        <end position="370"/>
    </location>
</feature>
<feature type="region of interest" description="Disordered" evidence="1">
    <location>
        <begin position="90"/>
        <end position="129"/>
    </location>
</feature>
<feature type="region of interest" description="Disordered" evidence="1">
    <location>
        <begin position="1"/>
        <end position="45"/>
    </location>
</feature>
<dbReference type="GeneTree" id="ENSGT00990000203730"/>
<evidence type="ECO:0000259" key="2">
    <source>
        <dbReference type="Pfam" id="PF20865"/>
    </source>
</evidence>
<dbReference type="PANTHER" id="PTHR33590:SF2">
    <property type="entry name" value="PROTEIN FAM186A"/>
    <property type="match status" value="1"/>
</dbReference>
<dbReference type="Ensembl" id="ENSOCUT00000017520.3">
    <property type="protein sequence ID" value="ENSOCUP00000015053.3"/>
    <property type="gene ID" value="ENSOCUG00000017521.3"/>
</dbReference>
<evidence type="ECO:0000313" key="3">
    <source>
        <dbReference type="Ensembl" id="ENSOCUP00000015053.3"/>
    </source>
</evidence>
<reference evidence="3" key="2">
    <citation type="submission" date="2025-08" db="UniProtKB">
        <authorList>
            <consortium name="Ensembl"/>
        </authorList>
    </citation>
    <scope>IDENTIFICATION</scope>
    <source>
        <strain evidence="3">Thorbecke</strain>
    </source>
</reference>
<dbReference type="PANTHER" id="PTHR33590">
    <property type="entry name" value="GLUTENIN, HIGH MOLECULAR WEIGHT SUBUNIT PW212-RELATED PROTEIN"/>
    <property type="match status" value="1"/>
</dbReference>
<proteinExistence type="predicted"/>
<organism evidence="3 4">
    <name type="scientific">Oryctolagus cuniculus</name>
    <name type="common">Rabbit</name>
    <dbReference type="NCBI Taxonomy" id="9986"/>
    <lineage>
        <taxon>Eukaryota</taxon>
        <taxon>Metazoa</taxon>
        <taxon>Chordata</taxon>
        <taxon>Craniata</taxon>
        <taxon>Vertebrata</taxon>
        <taxon>Euteleostomi</taxon>
        <taxon>Mammalia</taxon>
        <taxon>Eutheria</taxon>
        <taxon>Euarchontoglires</taxon>
        <taxon>Glires</taxon>
        <taxon>Lagomorpha</taxon>
        <taxon>Leporidae</taxon>
        <taxon>Oryctolagus</taxon>
    </lineage>
</organism>
<feature type="compositionally biased region" description="Polar residues" evidence="1">
    <location>
        <begin position="1"/>
        <end position="36"/>
    </location>
</feature>
<dbReference type="InterPro" id="IPR049146">
    <property type="entry name" value="FAM186A_B_C"/>
</dbReference>
<dbReference type="InParanoid" id="G1TDV6"/>
<reference evidence="3" key="3">
    <citation type="submission" date="2025-09" db="UniProtKB">
        <authorList>
            <consortium name="Ensembl"/>
        </authorList>
    </citation>
    <scope>IDENTIFICATION</scope>
    <source>
        <strain evidence="3">Thorbecke</strain>
    </source>
</reference>
<evidence type="ECO:0000313" key="4">
    <source>
        <dbReference type="Proteomes" id="UP000001811"/>
    </source>
</evidence>
<reference evidence="3 4" key="1">
    <citation type="journal article" date="2011" name="Nature">
        <title>A high-resolution map of human evolutionary constraint using 29 mammals.</title>
        <authorList>
            <person name="Lindblad-Toh K."/>
            <person name="Garber M."/>
            <person name="Zuk O."/>
            <person name="Lin M.F."/>
            <person name="Parker B.J."/>
            <person name="Washietl S."/>
            <person name="Kheradpour P."/>
            <person name="Ernst J."/>
            <person name="Jordan G."/>
            <person name="Mauceli E."/>
            <person name="Ward L.D."/>
            <person name="Lowe C.B."/>
            <person name="Holloway A.K."/>
            <person name="Clamp M."/>
            <person name="Gnerre S."/>
            <person name="Alfoldi J."/>
            <person name="Beal K."/>
            <person name="Chang J."/>
            <person name="Clawson H."/>
            <person name="Cuff J."/>
            <person name="Di Palma F."/>
            <person name="Fitzgerald S."/>
            <person name="Flicek P."/>
            <person name="Guttman M."/>
            <person name="Hubisz M.J."/>
            <person name="Jaffe D.B."/>
            <person name="Jungreis I."/>
            <person name="Kent W.J."/>
            <person name="Kostka D."/>
            <person name="Lara M."/>
            <person name="Martins A.L."/>
            <person name="Massingham T."/>
            <person name="Moltke I."/>
            <person name="Raney B.J."/>
            <person name="Rasmussen M.D."/>
            <person name="Robinson J."/>
            <person name="Stark A."/>
            <person name="Vilella A.J."/>
            <person name="Wen J."/>
            <person name="Xie X."/>
            <person name="Zody M.C."/>
            <person name="Baldwin J."/>
            <person name="Bloom T."/>
            <person name="Chin C.W."/>
            <person name="Heiman D."/>
            <person name="Nicol R."/>
            <person name="Nusbaum C."/>
            <person name="Young S."/>
            <person name="Wilkinson J."/>
            <person name="Worley K.C."/>
            <person name="Kovar C.L."/>
            <person name="Muzny D.M."/>
            <person name="Gibbs R.A."/>
            <person name="Cree A."/>
            <person name="Dihn H.H."/>
            <person name="Fowler G."/>
            <person name="Jhangiani S."/>
            <person name="Joshi V."/>
            <person name="Lee S."/>
            <person name="Lewis L.R."/>
            <person name="Nazareth L.V."/>
            <person name="Okwuonu G."/>
            <person name="Santibanez J."/>
            <person name="Warren W.C."/>
            <person name="Mardis E.R."/>
            <person name="Weinstock G.M."/>
            <person name="Wilson R.K."/>
            <person name="Delehaunty K."/>
            <person name="Dooling D."/>
            <person name="Fronik C."/>
            <person name="Fulton L."/>
            <person name="Fulton B."/>
            <person name="Graves T."/>
            <person name="Minx P."/>
            <person name="Sodergren E."/>
            <person name="Birney E."/>
            <person name="Margulies E.H."/>
            <person name="Herrero J."/>
            <person name="Green E.D."/>
            <person name="Haussler D."/>
            <person name="Siepel A."/>
            <person name="Goldman N."/>
            <person name="Pollard K.S."/>
            <person name="Pedersen J.S."/>
            <person name="Lander E.S."/>
            <person name="Kellis M."/>
        </authorList>
    </citation>
    <scope>NUCLEOTIDE SEQUENCE [LARGE SCALE GENOMIC DNA]</scope>
    <source>
        <strain evidence="3 4">Thorbecke inbred</strain>
    </source>
</reference>
<dbReference type="AlphaFoldDB" id="G1TDV6"/>
<dbReference type="Proteomes" id="UP000001811">
    <property type="component" value="Chromosome 8"/>
</dbReference>
<protein>
    <recommendedName>
        <fullName evidence="2">FAM186A/B C-terminal domain-containing protein</fullName>
    </recommendedName>
</protein>
<sequence length="385" mass="44259">MEPQSHLSSDSTPTSCITYTDGGTLQSLQKPKTSLPSLAPQLTPASQVPFTNEGVLHTRQRSRMALPSITPQLAPPAQVPFTNEEILHTRQKPRTSLPSATPQISRTSQKPLSQWASKSQHPSLDTPRFMKPVSDINKDKMMVPPSSPKELEGRMCFVDVETQRKNLMLLNQALTTNGLPSPLHTAARNLIIETLHTDQVRLGYLFHKYTAHRLIQRFRNYIICRVKATRNTGKGYEMQKLYVMLSKIDGYQKRVMHVWTEKQKLLEEKRNQCLRKMIPLFGQLQETYKLNLSRPIPLRIHKKEIPSSREFVQQTFQQQTFQQHQDDQMDAIWKTDICDSSYPITEKTPTDIPWDQLGGYTDIPRLLELDIQSTFRKSLASIKTR</sequence>
<dbReference type="HOGENOM" id="CLU_2020593_0_0_1"/>
<dbReference type="Pfam" id="PF20865">
    <property type="entry name" value="FAM186A-B_C"/>
    <property type="match status" value="1"/>
</dbReference>
<feature type="compositionally biased region" description="Polar residues" evidence="1">
    <location>
        <begin position="94"/>
        <end position="123"/>
    </location>
</feature>
<accession>G1TDV6</accession>
<dbReference type="STRING" id="9986.ENSOCUP00000015053"/>
<name>G1TDV6_RABIT</name>
<evidence type="ECO:0000256" key="1">
    <source>
        <dbReference type="SAM" id="MobiDB-lite"/>
    </source>
</evidence>
<dbReference type="EMBL" id="AAGW02051763">
    <property type="status" value="NOT_ANNOTATED_CDS"/>
    <property type="molecule type" value="Genomic_DNA"/>
</dbReference>
<dbReference type="Bgee" id="ENSOCUG00000017521">
    <property type="expression patterns" value="Expressed in testis"/>
</dbReference>
<keyword evidence="4" id="KW-1185">Reference proteome</keyword>